<dbReference type="AlphaFoldDB" id="A0A9W9HNA5"/>
<name>A0A9W9HNA5_9EURO</name>
<sequence length="66" mass="6791">MKIFRVILAIALASVASADCTPANTEYEKGTRCCSGSPHNVAPRETPCSCSAKCALGKSKSNGTGE</sequence>
<evidence type="ECO:0000313" key="3">
    <source>
        <dbReference type="Proteomes" id="UP001146351"/>
    </source>
</evidence>
<evidence type="ECO:0000256" key="1">
    <source>
        <dbReference type="SAM" id="SignalP"/>
    </source>
</evidence>
<feature type="signal peptide" evidence="1">
    <location>
        <begin position="1"/>
        <end position="18"/>
    </location>
</feature>
<organism evidence="2 3">
    <name type="scientific">Penicillium capsulatum</name>
    <dbReference type="NCBI Taxonomy" id="69766"/>
    <lineage>
        <taxon>Eukaryota</taxon>
        <taxon>Fungi</taxon>
        <taxon>Dikarya</taxon>
        <taxon>Ascomycota</taxon>
        <taxon>Pezizomycotina</taxon>
        <taxon>Eurotiomycetes</taxon>
        <taxon>Eurotiomycetidae</taxon>
        <taxon>Eurotiales</taxon>
        <taxon>Aspergillaceae</taxon>
        <taxon>Penicillium</taxon>
    </lineage>
</organism>
<gene>
    <name evidence="2" type="ORF">N7492_010185</name>
</gene>
<keyword evidence="3" id="KW-1185">Reference proteome</keyword>
<dbReference type="Proteomes" id="UP001146351">
    <property type="component" value="Unassembled WGS sequence"/>
</dbReference>
<comment type="caution">
    <text evidence="2">The sequence shown here is derived from an EMBL/GenBank/DDBJ whole genome shotgun (WGS) entry which is preliminary data.</text>
</comment>
<protein>
    <submittedName>
        <fullName evidence="2">Uncharacterized protein</fullName>
    </submittedName>
</protein>
<dbReference type="EMBL" id="JAPQKO010000008">
    <property type="protein sequence ID" value="KAJ5151890.1"/>
    <property type="molecule type" value="Genomic_DNA"/>
</dbReference>
<proteinExistence type="predicted"/>
<keyword evidence="1" id="KW-0732">Signal</keyword>
<accession>A0A9W9HNA5</accession>
<evidence type="ECO:0000313" key="2">
    <source>
        <dbReference type="EMBL" id="KAJ5151890.1"/>
    </source>
</evidence>
<reference evidence="2" key="2">
    <citation type="journal article" date="2023" name="IMA Fungus">
        <title>Comparative genomic study of the Penicillium genus elucidates a diverse pangenome and 15 lateral gene transfer events.</title>
        <authorList>
            <person name="Petersen C."/>
            <person name="Sorensen T."/>
            <person name="Nielsen M.R."/>
            <person name="Sondergaard T.E."/>
            <person name="Sorensen J.L."/>
            <person name="Fitzpatrick D.A."/>
            <person name="Frisvad J.C."/>
            <person name="Nielsen K.L."/>
        </authorList>
    </citation>
    <scope>NUCLEOTIDE SEQUENCE</scope>
    <source>
        <strain evidence="2">IBT 21917</strain>
    </source>
</reference>
<reference evidence="2" key="1">
    <citation type="submission" date="2022-11" db="EMBL/GenBank/DDBJ databases">
        <authorList>
            <person name="Petersen C."/>
        </authorList>
    </citation>
    <scope>NUCLEOTIDE SEQUENCE</scope>
    <source>
        <strain evidence="2">IBT 21917</strain>
    </source>
</reference>
<feature type="chain" id="PRO_5040801625" evidence="1">
    <location>
        <begin position="19"/>
        <end position="66"/>
    </location>
</feature>